<keyword evidence="3" id="KW-0328">Glycosyltransferase</keyword>
<dbReference type="PANTHER" id="PTHR33908">
    <property type="entry name" value="MANNOSYLTRANSFERASE YKCB-RELATED"/>
    <property type="match status" value="1"/>
</dbReference>
<feature type="domain" description="Glycosyltransferase RgtA/B/C/D-like" evidence="10">
    <location>
        <begin position="88"/>
        <end position="248"/>
    </location>
</feature>
<dbReference type="STRING" id="258594.RPA0353"/>
<feature type="region of interest" description="Disordered" evidence="8">
    <location>
        <begin position="1"/>
        <end position="21"/>
    </location>
</feature>
<feature type="transmembrane region" description="Helical" evidence="9">
    <location>
        <begin position="318"/>
        <end position="338"/>
    </location>
</feature>
<name>Q6NCW5_RHOPA</name>
<feature type="transmembrane region" description="Helical" evidence="9">
    <location>
        <begin position="42"/>
        <end position="61"/>
    </location>
</feature>
<accession>Q6NCW5</accession>
<dbReference type="HOGENOM" id="CLU_038808_0_0_5"/>
<protein>
    <recommendedName>
        <fullName evidence="10">Glycosyltransferase RgtA/B/C/D-like domain-containing protein</fullName>
    </recommendedName>
</protein>
<dbReference type="EMBL" id="BX572594">
    <property type="protein sequence ID" value="CAE25797.1"/>
    <property type="molecule type" value="Genomic_DNA"/>
</dbReference>
<feature type="transmembrane region" description="Helical" evidence="9">
    <location>
        <begin position="139"/>
        <end position="159"/>
    </location>
</feature>
<feature type="transmembrane region" description="Helical" evidence="9">
    <location>
        <begin position="372"/>
        <end position="394"/>
    </location>
</feature>
<evidence type="ECO:0000256" key="7">
    <source>
        <dbReference type="ARBA" id="ARBA00023136"/>
    </source>
</evidence>
<evidence type="ECO:0000256" key="3">
    <source>
        <dbReference type="ARBA" id="ARBA00022676"/>
    </source>
</evidence>
<keyword evidence="2" id="KW-1003">Cell membrane</keyword>
<sequence length="525" mass="57388">MMSAAPRLQPRARMSPRSTPRRPFAPLTRWLDALLDPRRQELTVIWTLLAYMAVWTAYRIIATWPRDLHADETELYGWSRHLALGTDKHPPFSAWVARAWFTLVPPSDLSVHLLATANIALTLYIAWRTMRRYMDAEKSLFGLALLTLIPFFNFIALKYNANAVLLPLWALTIHCFLRALESRAALWGALAGVFAGASMLGKYWSIVLVVALGLAALIDPRRGRFFASPAPWLMILCGGLVLGPHVWWLADHGFPTFAYAAAHESADLADNLRDTLTYLPGAVAYAAVALITAAVVLRPSRAALADIAWPAGSERRTILLIQLLLIVAPMPVALATGIRIVPLWAMPAYTLLPIVLLASPLIAVGRDAVRRGLIVASAVSLGSLALSPVVALVIHLSDPPGPFEYASLLADHVEREWRRNIDEPVPLVAGETVLAENTAFYLRTDTLGFETADLAALKQRAAARGAVLVCPADDKGCIATAEQIIAGQPQILRGKVWLSRPLFGQPGGRVSDVFFLVLPTERSAK</sequence>
<reference evidence="11" key="1">
    <citation type="journal article" date="2004" name="Nat. Biotechnol.">
        <title>Complete genome sequence of the metabolically versatile photosynthetic bacterium Rhodopseudomonas palustris.</title>
        <authorList>
            <person name="Larimer F.W."/>
            <person name="Chain P."/>
            <person name="Hauser L."/>
            <person name="Lamerdin J."/>
            <person name="Malfatti S."/>
            <person name="Do L."/>
            <person name="Land M.L."/>
            <person name="Pelletier D.A."/>
            <person name="Beatty J.T."/>
            <person name="Lang A.S."/>
            <person name="Tabita F.R."/>
            <person name="Gibson J.L."/>
            <person name="Hanson T.E."/>
            <person name="Bobst C."/>
            <person name="Torres J.L."/>
            <person name="Peres C."/>
            <person name="Harrison F.H."/>
            <person name="Gibson J."/>
            <person name="Harwood C.S."/>
        </authorList>
    </citation>
    <scope>NUCLEOTIDE SEQUENCE [LARGE SCALE GENOMIC DNA]</scope>
    <source>
        <strain evidence="11">CGA009</strain>
    </source>
</reference>
<dbReference type="GO" id="GO:0009103">
    <property type="term" value="P:lipopolysaccharide biosynthetic process"/>
    <property type="evidence" value="ECO:0007669"/>
    <property type="project" value="UniProtKB-ARBA"/>
</dbReference>
<dbReference type="AlphaFoldDB" id="Q6NCW5"/>
<feature type="transmembrane region" description="Helical" evidence="9">
    <location>
        <begin position="186"/>
        <end position="218"/>
    </location>
</feature>
<evidence type="ECO:0000256" key="9">
    <source>
        <dbReference type="SAM" id="Phobius"/>
    </source>
</evidence>
<evidence type="ECO:0000256" key="8">
    <source>
        <dbReference type="SAM" id="MobiDB-lite"/>
    </source>
</evidence>
<dbReference type="GO" id="GO:0005886">
    <property type="term" value="C:plasma membrane"/>
    <property type="evidence" value="ECO:0007669"/>
    <property type="project" value="UniProtKB-SubCell"/>
</dbReference>
<dbReference type="PhylomeDB" id="Q6NCW5"/>
<feature type="transmembrane region" description="Helical" evidence="9">
    <location>
        <begin position="344"/>
        <end position="365"/>
    </location>
</feature>
<comment type="subcellular location">
    <subcellularLocation>
        <location evidence="1">Cell membrane</location>
        <topology evidence="1">Multi-pass membrane protein</topology>
    </subcellularLocation>
</comment>
<feature type="transmembrane region" description="Helical" evidence="9">
    <location>
        <begin position="230"/>
        <end position="250"/>
    </location>
</feature>
<gene>
    <name evidence="11" type="ordered locus">RPA0353</name>
</gene>
<evidence type="ECO:0000259" key="10">
    <source>
        <dbReference type="Pfam" id="PF13231"/>
    </source>
</evidence>
<dbReference type="InterPro" id="IPR050297">
    <property type="entry name" value="LipidA_mod_glycosyltrf_83"/>
</dbReference>
<feature type="transmembrane region" description="Helical" evidence="9">
    <location>
        <begin position="278"/>
        <end position="297"/>
    </location>
</feature>
<dbReference type="GO" id="GO:0016763">
    <property type="term" value="F:pentosyltransferase activity"/>
    <property type="evidence" value="ECO:0007669"/>
    <property type="project" value="TreeGrafter"/>
</dbReference>
<keyword evidence="7 9" id="KW-0472">Membrane</keyword>
<dbReference type="eggNOG" id="COG1807">
    <property type="taxonomic scope" value="Bacteria"/>
</dbReference>
<feature type="transmembrane region" description="Helical" evidence="9">
    <location>
        <begin position="109"/>
        <end position="127"/>
    </location>
</feature>
<keyword evidence="6 9" id="KW-1133">Transmembrane helix</keyword>
<evidence type="ECO:0000256" key="5">
    <source>
        <dbReference type="ARBA" id="ARBA00022692"/>
    </source>
</evidence>
<dbReference type="PANTHER" id="PTHR33908:SF9">
    <property type="entry name" value="BLL5595 PROTEIN"/>
    <property type="match status" value="1"/>
</dbReference>
<evidence type="ECO:0000256" key="1">
    <source>
        <dbReference type="ARBA" id="ARBA00004651"/>
    </source>
</evidence>
<dbReference type="InterPro" id="IPR038731">
    <property type="entry name" value="RgtA/B/C-like"/>
</dbReference>
<dbReference type="Pfam" id="PF13231">
    <property type="entry name" value="PMT_2"/>
    <property type="match status" value="1"/>
</dbReference>
<evidence type="ECO:0000256" key="6">
    <source>
        <dbReference type="ARBA" id="ARBA00022989"/>
    </source>
</evidence>
<evidence type="ECO:0000256" key="2">
    <source>
        <dbReference type="ARBA" id="ARBA00022475"/>
    </source>
</evidence>
<keyword evidence="4" id="KW-0808">Transferase</keyword>
<keyword evidence="5 9" id="KW-0812">Transmembrane</keyword>
<proteinExistence type="predicted"/>
<evidence type="ECO:0000313" key="11">
    <source>
        <dbReference type="EMBL" id="CAE25797.1"/>
    </source>
</evidence>
<organism evidence="11">
    <name type="scientific">Rhodopseudomonas palustris (strain ATCC BAA-98 / CGA009)</name>
    <dbReference type="NCBI Taxonomy" id="258594"/>
    <lineage>
        <taxon>Bacteria</taxon>
        <taxon>Pseudomonadati</taxon>
        <taxon>Pseudomonadota</taxon>
        <taxon>Alphaproteobacteria</taxon>
        <taxon>Hyphomicrobiales</taxon>
        <taxon>Nitrobacteraceae</taxon>
        <taxon>Rhodopseudomonas</taxon>
    </lineage>
</organism>
<evidence type="ECO:0000256" key="4">
    <source>
        <dbReference type="ARBA" id="ARBA00022679"/>
    </source>
</evidence>